<keyword evidence="3" id="KW-0812">Transmembrane</keyword>
<protein>
    <recommendedName>
        <fullName evidence="4">Golgin subfamily A member 7/ERF4 domain-containing protein</fullName>
    </recommendedName>
</protein>
<sequence length="175" mass="20234">MNFVLGDIETDSRLTNLEKLNQNGGKVLFKVMPNSCTFISGLAPSYSTRYSEKALGEYIEIKPFKRAIGRLNDVLFQFWPCSICYYIFGLFLGIFTCGLTCLLPYICIKDAKREIDYEVKALNKEIFHPKGLEIEYQGCCYWSCFRIKVLEEDEMTQLERSPLSYNSFSTKEETV</sequence>
<dbReference type="Proteomes" id="UP001295684">
    <property type="component" value="Unassembled WGS sequence"/>
</dbReference>
<feature type="transmembrane region" description="Helical" evidence="3">
    <location>
        <begin position="85"/>
        <end position="108"/>
    </location>
</feature>
<dbReference type="Pfam" id="PF10256">
    <property type="entry name" value="Erf4"/>
    <property type="match status" value="1"/>
</dbReference>
<comment type="caution">
    <text evidence="5">The sequence shown here is derived from an EMBL/GenBank/DDBJ whole genome shotgun (WGS) entry which is preliminary data.</text>
</comment>
<keyword evidence="2 3" id="KW-0472">Membrane</keyword>
<proteinExistence type="predicted"/>
<name>A0AAD1XR40_EUPCR</name>
<organism evidence="5 6">
    <name type="scientific">Euplotes crassus</name>
    <dbReference type="NCBI Taxonomy" id="5936"/>
    <lineage>
        <taxon>Eukaryota</taxon>
        <taxon>Sar</taxon>
        <taxon>Alveolata</taxon>
        <taxon>Ciliophora</taxon>
        <taxon>Intramacronucleata</taxon>
        <taxon>Spirotrichea</taxon>
        <taxon>Hypotrichia</taxon>
        <taxon>Euplotida</taxon>
        <taxon>Euplotidae</taxon>
        <taxon>Moneuplotes</taxon>
    </lineage>
</organism>
<dbReference type="GO" id="GO:0016020">
    <property type="term" value="C:membrane"/>
    <property type="evidence" value="ECO:0007669"/>
    <property type="project" value="UniProtKB-SubCell"/>
</dbReference>
<reference evidence="5" key="1">
    <citation type="submission" date="2023-07" db="EMBL/GenBank/DDBJ databases">
        <authorList>
            <consortium name="AG Swart"/>
            <person name="Singh M."/>
            <person name="Singh A."/>
            <person name="Seah K."/>
            <person name="Emmerich C."/>
        </authorList>
    </citation>
    <scope>NUCLEOTIDE SEQUENCE</scope>
    <source>
        <strain evidence="5">DP1</strain>
    </source>
</reference>
<gene>
    <name evidence="5" type="ORF">ECRASSUSDP1_LOCUS18627</name>
</gene>
<dbReference type="EMBL" id="CAMPGE010018874">
    <property type="protein sequence ID" value="CAI2377244.1"/>
    <property type="molecule type" value="Genomic_DNA"/>
</dbReference>
<evidence type="ECO:0000313" key="6">
    <source>
        <dbReference type="Proteomes" id="UP001295684"/>
    </source>
</evidence>
<accession>A0AAD1XR40</accession>
<evidence type="ECO:0000313" key="5">
    <source>
        <dbReference type="EMBL" id="CAI2377244.1"/>
    </source>
</evidence>
<feature type="domain" description="Golgin subfamily A member 7/ERF4" evidence="4">
    <location>
        <begin position="41"/>
        <end position="134"/>
    </location>
</feature>
<evidence type="ECO:0000259" key="4">
    <source>
        <dbReference type="Pfam" id="PF10256"/>
    </source>
</evidence>
<dbReference type="InterPro" id="IPR019383">
    <property type="entry name" value="Golgin_A_7/ERF4"/>
</dbReference>
<keyword evidence="6" id="KW-1185">Reference proteome</keyword>
<evidence type="ECO:0000256" key="3">
    <source>
        <dbReference type="SAM" id="Phobius"/>
    </source>
</evidence>
<evidence type="ECO:0000256" key="2">
    <source>
        <dbReference type="ARBA" id="ARBA00023136"/>
    </source>
</evidence>
<comment type="subcellular location">
    <subcellularLocation>
        <location evidence="1">Membrane</location>
    </subcellularLocation>
</comment>
<evidence type="ECO:0000256" key="1">
    <source>
        <dbReference type="ARBA" id="ARBA00004370"/>
    </source>
</evidence>
<dbReference type="AlphaFoldDB" id="A0AAD1XR40"/>
<keyword evidence="3" id="KW-1133">Transmembrane helix</keyword>